<dbReference type="InterPro" id="IPR011009">
    <property type="entry name" value="Kinase-like_dom_sf"/>
</dbReference>
<keyword evidence="5" id="KW-1185">Reference proteome</keyword>
<comment type="caution">
    <text evidence="4">The sequence shown here is derived from an EMBL/GenBank/DDBJ whole genome shotgun (WGS) entry which is preliminary data.</text>
</comment>
<dbReference type="InterPro" id="IPR008271">
    <property type="entry name" value="Ser/Thr_kinase_AS"/>
</dbReference>
<evidence type="ECO:0000313" key="5">
    <source>
        <dbReference type="Proteomes" id="UP001470230"/>
    </source>
</evidence>
<dbReference type="InterPro" id="IPR000719">
    <property type="entry name" value="Prot_kinase_dom"/>
</dbReference>
<name>A0ABR2K0U7_9EUKA</name>
<comment type="similarity">
    <text evidence="1">Belongs to the sel-1 family.</text>
</comment>
<dbReference type="PROSITE" id="PS50011">
    <property type="entry name" value="PROTEIN_KINASE_DOM"/>
    <property type="match status" value="1"/>
</dbReference>
<dbReference type="SMART" id="SM00028">
    <property type="entry name" value="TPR"/>
    <property type="match status" value="4"/>
</dbReference>
<dbReference type="InterPro" id="IPR019734">
    <property type="entry name" value="TPR_rpt"/>
</dbReference>
<dbReference type="SMART" id="SM00220">
    <property type="entry name" value="S_TKc"/>
    <property type="match status" value="1"/>
</dbReference>
<dbReference type="Pfam" id="PF08238">
    <property type="entry name" value="Sel1"/>
    <property type="match status" value="13"/>
</dbReference>
<keyword evidence="2" id="KW-0802">TPR repeat</keyword>
<dbReference type="PROSITE" id="PS00108">
    <property type="entry name" value="PROTEIN_KINASE_ST"/>
    <property type="match status" value="1"/>
</dbReference>
<dbReference type="EMBL" id="JAPFFF010000008">
    <property type="protein sequence ID" value="KAK8884577.1"/>
    <property type="molecule type" value="Genomic_DNA"/>
</dbReference>
<dbReference type="Gene3D" id="1.10.510.10">
    <property type="entry name" value="Transferase(Phosphotransferase) domain 1"/>
    <property type="match status" value="1"/>
</dbReference>
<feature type="repeat" description="TPR" evidence="2">
    <location>
        <begin position="399"/>
        <end position="432"/>
    </location>
</feature>
<dbReference type="SUPFAM" id="SSF56112">
    <property type="entry name" value="Protein kinase-like (PK-like)"/>
    <property type="match status" value="1"/>
</dbReference>
<protein>
    <recommendedName>
        <fullName evidence="3">Protein kinase domain-containing protein</fullName>
    </recommendedName>
</protein>
<evidence type="ECO:0000256" key="1">
    <source>
        <dbReference type="ARBA" id="ARBA00038101"/>
    </source>
</evidence>
<accession>A0ABR2K0U7</accession>
<evidence type="ECO:0000256" key="2">
    <source>
        <dbReference type="PROSITE-ProRule" id="PRU00339"/>
    </source>
</evidence>
<dbReference type="PROSITE" id="PS50005">
    <property type="entry name" value="TPR"/>
    <property type="match status" value="1"/>
</dbReference>
<dbReference type="SUPFAM" id="SSF81901">
    <property type="entry name" value="HCP-like"/>
    <property type="match status" value="3"/>
</dbReference>
<reference evidence="4 5" key="1">
    <citation type="submission" date="2024-04" db="EMBL/GenBank/DDBJ databases">
        <title>Tritrichomonas musculus Genome.</title>
        <authorList>
            <person name="Alves-Ferreira E."/>
            <person name="Grigg M."/>
            <person name="Lorenzi H."/>
            <person name="Galac M."/>
        </authorList>
    </citation>
    <scope>NUCLEOTIDE SEQUENCE [LARGE SCALE GENOMIC DNA]</scope>
    <source>
        <strain evidence="4 5">EAF2021</strain>
    </source>
</reference>
<proteinExistence type="inferred from homology"/>
<dbReference type="PANTHER" id="PTHR11102">
    <property type="entry name" value="SEL-1-LIKE PROTEIN"/>
    <property type="match status" value="1"/>
</dbReference>
<dbReference type="Pfam" id="PF00069">
    <property type="entry name" value="Pkinase"/>
    <property type="match status" value="1"/>
</dbReference>
<sequence>MDVKEFYVFVLKQYYDQDDLEKDINYTKKQISHDCILKCFGVFVEKDVNVGVIYQFMCNGSLDKYIKRNPNIFFSLTTLLRIWKGIKFIHSKCILHRDLKPTNILLDNNFLCYISDFDTIKILDNENEKALTKDFASELYASPELQENSKFEVSYPADIYSFGQIIYFIFEKSDMMANHSIEFLKKCKILKMTNTPPEIQNLCKGCIHYNPNERLTNDMINKIFSKKIKILEYIGEYFVKKSNIFPKSDLITLLYEYMTFIITNCDLNDIQFNINVAKFGQTLSQQILNDNYSNFYYELANMYEKNDIFQQNYINAKELYKLSIQNNNINSYCRLGILYYNGLGVEKPDFIKARMYFERSLTPEAKYYLGLINLKGQGVAQNRSSAEQFFTESGKEGYSQGWVQLGDIYYNEHNIQQCIKYYENAVQQNDSYGYKKLGDLYFSEKNYQKAKEYYEQIKNEDDSAILQKLGYIHLYTDNNVSEAKKCFEKAENNNNNILALLGLGEIYYEEKYGQQDYNKAKHYYELAAQKHYNSFALCKLGNIYSKGKLGKINYEKSIKYYKKAAKLGYENGYYSLATIYYQKNDNQVNIDKIIKYLEKTLEINANHIDSLNLLGYIYLNERISSENHEKAKRYFSKSLSNDPTNQDKYALCNYGDYYYYAQYESKDIPKATQYYIQSSEKGYSDGTLKLGIIQKNHFHKYSLAKTYFEKAAQENNIDSYYYLGKTYYKGYGTSIDYPKSIHYYEIASFFSHPKAQYCLGIMYYYGIGTKKSYKDAFYLFNLAEKTNLNAAYYLGHMFENGKGVERNISKAIMYYEKCAKKEETRFVLTIGDGFKRIKIHNKYYYQSKINLCLIYLTEKDKINIELAEKYLREANFSQHPFAHYLYGIYYQYYLHQSENAIEKLNMLTKIENKFYLAEFVLANLSEQDSDKFNKYRESMKYENNIMRYKKQLMDDERLEISQLYINCYEYLQLIKYNLYENKIGNENNEFCLTIIFRLIFKLLFYDNIQSYEFAFSKQFKLKEFILNYPLFSNLNSPTNPWKQIKTKDKSDIKYLIIRDQNESNCINEDYDIFWLKKNYSRCNDEIDTYIWSNEMLENIFNSMNNDKFNSLTIQEEDANNLICIFFSSKGNNIDQIIRLPKKILDDVSKCIDYLEISEIVTEMEKQIYSNNYEILLGRINIQIQTDKAEIPEINDLFYEGIGFKLD</sequence>
<evidence type="ECO:0000313" key="4">
    <source>
        <dbReference type="EMBL" id="KAK8884577.1"/>
    </source>
</evidence>
<gene>
    <name evidence="4" type="ORF">M9Y10_043691</name>
</gene>
<dbReference type="PANTHER" id="PTHR11102:SF147">
    <property type="entry name" value="SEL1L ADAPTOR SUBUNIT OF ERAD E3 UBIQUITIN LIGASE"/>
    <property type="match status" value="1"/>
</dbReference>
<dbReference type="InterPro" id="IPR011990">
    <property type="entry name" value="TPR-like_helical_dom_sf"/>
</dbReference>
<organism evidence="4 5">
    <name type="scientific">Tritrichomonas musculus</name>
    <dbReference type="NCBI Taxonomy" id="1915356"/>
    <lineage>
        <taxon>Eukaryota</taxon>
        <taxon>Metamonada</taxon>
        <taxon>Parabasalia</taxon>
        <taxon>Tritrichomonadida</taxon>
        <taxon>Tritrichomonadidae</taxon>
        <taxon>Tritrichomonas</taxon>
    </lineage>
</organism>
<dbReference type="Proteomes" id="UP001470230">
    <property type="component" value="Unassembled WGS sequence"/>
</dbReference>
<evidence type="ECO:0000259" key="3">
    <source>
        <dbReference type="PROSITE" id="PS50011"/>
    </source>
</evidence>
<dbReference type="InterPro" id="IPR006597">
    <property type="entry name" value="Sel1-like"/>
</dbReference>
<dbReference type="Gene3D" id="1.25.40.10">
    <property type="entry name" value="Tetratricopeptide repeat domain"/>
    <property type="match status" value="3"/>
</dbReference>
<dbReference type="SMART" id="SM00671">
    <property type="entry name" value="SEL1"/>
    <property type="match status" value="14"/>
</dbReference>
<dbReference type="InterPro" id="IPR050767">
    <property type="entry name" value="Sel1_AlgK"/>
</dbReference>
<feature type="domain" description="Protein kinase" evidence="3">
    <location>
        <begin position="1"/>
        <end position="234"/>
    </location>
</feature>